<sequence length="625" mass="70394">MSASIEFVESEAKSVLNRVEGMPFKWSINPYRGCSHACQFCQSADTPILIADGTTKPLEEIRIGDQIYGTVKRGNYRRYTRTFVLNHWSVERPAYRITLEDGTQLVASGDHRFLTTRGWKFVIGAEQGPMTRPHLTTNNKLMGTGKFAAPPQRTIDYKRGYLCGLIRGDAWLELNEYEREGRSSGNVYRFRLALTDGEALERAQEYLLDFAVPTRCSVFLHARAGVRGVRAVNAIATHARSRVEEIERVVAWPIALSPDWQRGFLAGIFDAEGGYNKGNHNSRILRISNTNPLIINCTMRCLEKLGFSFAIEWYSRPRLKPLKVVRLRGGLREHLRFFHTVDPAISRKRDIEGQAVKHNARLRVVEIEPVGVRQLFDITTGTGDFIANGVISHNCYARRTHWFLDEDGVNQWSSKIFVKINAPEVLRRELSRPGWRREEVALGTATDPYQAAERRYRITRGILEALRDFRTPVGIVTRSPLVLRDLDILTTMAGRVDVTVCVSIATTDAALARQIEPTVASPAHRLRTVEQLAAAGIRTGVLLAPVLPGLTDRPESLSAVIRAARAAGAAFVGHRVLYLGEVTKDSFMQFLAQHYPDLLPLYRRMYPGQYAPRAYERHVASIVGE</sequence>
<evidence type="ECO:0000259" key="7">
    <source>
        <dbReference type="SMART" id="SM00306"/>
    </source>
</evidence>
<dbReference type="EMBL" id="VBAN01000207">
    <property type="protein sequence ID" value="TMI81482.1"/>
    <property type="molecule type" value="Genomic_DNA"/>
</dbReference>
<dbReference type="GO" id="GO:0016539">
    <property type="term" value="P:intein-mediated protein splicing"/>
    <property type="evidence" value="ECO:0007669"/>
    <property type="project" value="InterPro"/>
</dbReference>
<dbReference type="GO" id="GO:0051536">
    <property type="term" value="F:iron-sulfur cluster binding"/>
    <property type="evidence" value="ECO:0007669"/>
    <property type="project" value="UniProtKB-KW"/>
</dbReference>
<dbReference type="InterPro" id="IPR006141">
    <property type="entry name" value="Intein_N"/>
</dbReference>
<protein>
    <submittedName>
        <fullName evidence="8">Radical SAM protein</fullName>
    </submittedName>
</protein>
<dbReference type="Gene3D" id="3.10.28.10">
    <property type="entry name" value="Homing endonucleases"/>
    <property type="match status" value="1"/>
</dbReference>
<evidence type="ECO:0000256" key="4">
    <source>
        <dbReference type="ARBA" id="ARBA00023004"/>
    </source>
</evidence>
<evidence type="ECO:0000256" key="5">
    <source>
        <dbReference type="ARBA" id="ARBA00023014"/>
    </source>
</evidence>
<dbReference type="CDD" id="cd00081">
    <property type="entry name" value="Hint"/>
    <property type="match status" value="1"/>
</dbReference>
<dbReference type="PROSITE" id="PS50817">
    <property type="entry name" value="INTEIN_N_TER"/>
    <property type="match status" value="1"/>
</dbReference>
<dbReference type="InterPro" id="IPR003586">
    <property type="entry name" value="Hint_dom_C"/>
</dbReference>
<dbReference type="SMART" id="SM00306">
    <property type="entry name" value="HintN"/>
    <property type="match status" value="1"/>
</dbReference>
<dbReference type="PANTHER" id="PTHR43432:SF3">
    <property type="entry name" value="SLR0285 PROTEIN"/>
    <property type="match status" value="1"/>
</dbReference>
<dbReference type="Proteomes" id="UP000318093">
    <property type="component" value="Unassembled WGS sequence"/>
</dbReference>
<reference evidence="8 9" key="1">
    <citation type="journal article" date="2019" name="Nat. Microbiol.">
        <title>Mediterranean grassland soil C-N compound turnover is dependent on rainfall and depth, and is mediated by genomically divergent microorganisms.</title>
        <authorList>
            <person name="Diamond S."/>
            <person name="Andeer P.F."/>
            <person name="Li Z."/>
            <person name="Crits-Christoph A."/>
            <person name="Burstein D."/>
            <person name="Anantharaman K."/>
            <person name="Lane K.R."/>
            <person name="Thomas B.C."/>
            <person name="Pan C."/>
            <person name="Northen T.R."/>
            <person name="Banfield J.F."/>
        </authorList>
    </citation>
    <scope>NUCLEOTIDE SEQUENCE [LARGE SCALE GENOMIC DNA]</scope>
    <source>
        <strain evidence="8">NP_6</strain>
    </source>
</reference>
<comment type="caution">
    <text evidence="8">The sequence shown here is derived from an EMBL/GenBank/DDBJ whole genome shotgun (WGS) entry which is preliminary data.</text>
</comment>
<dbReference type="PANTHER" id="PTHR43432">
    <property type="entry name" value="SLR0285 PROTEIN"/>
    <property type="match status" value="1"/>
</dbReference>
<dbReference type="GO" id="GO:0004519">
    <property type="term" value="F:endonuclease activity"/>
    <property type="evidence" value="ECO:0007669"/>
    <property type="project" value="InterPro"/>
</dbReference>
<dbReference type="SUPFAM" id="SSF51294">
    <property type="entry name" value="Hedgehog/intein (Hint) domain"/>
    <property type="match status" value="1"/>
</dbReference>
<keyword evidence="5" id="KW-0411">Iron-sulfur</keyword>
<name>A0A537JDR3_9BACT</name>
<proteinExistence type="predicted"/>
<keyword evidence="3" id="KW-0651">Protein splicing</keyword>
<keyword evidence="4" id="KW-0408">Iron</keyword>
<organism evidence="8 9">
    <name type="scientific">Candidatus Segetimicrobium genomatis</name>
    <dbReference type="NCBI Taxonomy" id="2569760"/>
    <lineage>
        <taxon>Bacteria</taxon>
        <taxon>Bacillati</taxon>
        <taxon>Candidatus Sysuimicrobiota</taxon>
        <taxon>Candidatus Sysuimicrobiia</taxon>
        <taxon>Candidatus Sysuimicrobiales</taxon>
        <taxon>Candidatus Segetimicrobiaceae</taxon>
        <taxon>Candidatus Segetimicrobium</taxon>
    </lineage>
</organism>
<dbReference type="SMART" id="SM00305">
    <property type="entry name" value="HintC"/>
    <property type="match status" value="1"/>
</dbReference>
<feature type="non-terminal residue" evidence="8">
    <location>
        <position position="625"/>
    </location>
</feature>
<feature type="domain" description="Hint" evidence="6">
    <location>
        <begin position="357"/>
        <end position="400"/>
    </location>
</feature>
<dbReference type="InterPro" id="IPR003587">
    <property type="entry name" value="Hint_dom_N"/>
</dbReference>
<keyword evidence="1" id="KW-0479">Metal-binding</keyword>
<evidence type="ECO:0000313" key="9">
    <source>
        <dbReference type="Proteomes" id="UP000318093"/>
    </source>
</evidence>
<evidence type="ECO:0000313" key="8">
    <source>
        <dbReference type="EMBL" id="TMI81482.1"/>
    </source>
</evidence>
<feature type="domain" description="Hint" evidence="7">
    <location>
        <begin position="39"/>
        <end position="126"/>
    </location>
</feature>
<dbReference type="AlphaFoldDB" id="A0A537JDR3"/>
<dbReference type="SUPFAM" id="SSF55608">
    <property type="entry name" value="Homing endonucleases"/>
    <property type="match status" value="1"/>
</dbReference>
<evidence type="ECO:0000256" key="2">
    <source>
        <dbReference type="ARBA" id="ARBA00022813"/>
    </source>
</evidence>
<dbReference type="InterPro" id="IPR030934">
    <property type="entry name" value="Intein_C"/>
</dbReference>
<dbReference type="InterPro" id="IPR004860">
    <property type="entry name" value="LAGLIDADG_dom"/>
</dbReference>
<evidence type="ECO:0000256" key="3">
    <source>
        <dbReference type="ARBA" id="ARBA00023000"/>
    </source>
</evidence>
<dbReference type="GO" id="GO:0046872">
    <property type="term" value="F:metal ion binding"/>
    <property type="evidence" value="ECO:0007669"/>
    <property type="project" value="UniProtKB-KW"/>
</dbReference>
<dbReference type="InterPro" id="IPR036844">
    <property type="entry name" value="Hint_dom_sf"/>
</dbReference>
<keyword evidence="2" id="KW-0068">Autocatalytic cleavage</keyword>
<evidence type="ECO:0000256" key="1">
    <source>
        <dbReference type="ARBA" id="ARBA00022723"/>
    </source>
</evidence>
<evidence type="ECO:0000259" key="6">
    <source>
        <dbReference type="SMART" id="SM00305"/>
    </source>
</evidence>
<gene>
    <name evidence="8" type="ORF">E6H03_06945</name>
</gene>
<dbReference type="InterPro" id="IPR027434">
    <property type="entry name" value="Homing_endonucl"/>
</dbReference>
<dbReference type="Gene3D" id="3.80.30.30">
    <property type="match status" value="1"/>
</dbReference>
<dbReference type="PROSITE" id="PS50818">
    <property type="entry name" value="INTEIN_C_TER"/>
    <property type="match status" value="1"/>
</dbReference>
<dbReference type="Pfam" id="PF14528">
    <property type="entry name" value="LAGLIDADG_3"/>
    <property type="match status" value="1"/>
</dbReference>
<dbReference type="Gene3D" id="2.170.16.10">
    <property type="entry name" value="Hedgehog/Intein (Hint) domain"/>
    <property type="match status" value="2"/>
</dbReference>
<dbReference type="InterPro" id="IPR040086">
    <property type="entry name" value="MJ0683-like"/>
</dbReference>
<accession>A0A537JDR3</accession>